<reference evidence="2" key="1">
    <citation type="submission" date="2009-04" db="EMBL/GenBank/DDBJ databases">
        <authorList>
            <person name="Weinstock G."/>
            <person name="Sodergren E."/>
            <person name="Clifton S."/>
            <person name="Fulton L."/>
            <person name="Fulton B."/>
            <person name="Courtney L."/>
            <person name="Fronick C."/>
            <person name="Harrison M."/>
            <person name="Strong C."/>
            <person name="Farmer C."/>
            <person name="Delahaunty K."/>
            <person name="Markovic C."/>
            <person name="Hall O."/>
            <person name="Minx P."/>
            <person name="Tomlinson C."/>
            <person name="Mitreva M."/>
            <person name="Nelson J."/>
            <person name="Hou S."/>
            <person name="Wollam A."/>
            <person name="Pepin K.H."/>
            <person name="Johnson M."/>
            <person name="Bhonagiri V."/>
            <person name="Nash W.E."/>
            <person name="Warren W."/>
            <person name="Chinwalla A."/>
            <person name="Mardis E.R."/>
            <person name="Wilson R.K."/>
        </authorList>
    </citation>
    <scope>NUCLEOTIDE SEQUENCE [LARGE SCALE GENOMIC DNA]</scope>
    <source>
        <strain evidence="2">ATCC 51147</strain>
    </source>
</reference>
<keyword evidence="3" id="KW-1185">Reference proteome</keyword>
<feature type="region of interest" description="Disordered" evidence="1">
    <location>
        <begin position="1"/>
        <end position="40"/>
    </location>
</feature>
<evidence type="ECO:0000256" key="1">
    <source>
        <dbReference type="SAM" id="MobiDB-lite"/>
    </source>
</evidence>
<protein>
    <submittedName>
        <fullName evidence="2">Uncharacterized protein</fullName>
    </submittedName>
</protein>
<dbReference type="HOGENOM" id="CLU_3290995_0_0_4"/>
<evidence type="ECO:0000313" key="2">
    <source>
        <dbReference type="EMBL" id="EEP68824.1"/>
    </source>
</evidence>
<sequence length="40" mass="4455">MRLTKGSLKPHSTQIKPLSFFRLPPSAPHPKGSLKAQKML</sequence>
<evidence type="ECO:0000313" key="3">
    <source>
        <dbReference type="Proteomes" id="UP000003009"/>
    </source>
</evidence>
<proteinExistence type="predicted"/>
<dbReference type="GeneID" id="84907982"/>
<organism evidence="2 3">
    <name type="scientific">Kingella oralis ATCC 51147</name>
    <dbReference type="NCBI Taxonomy" id="629741"/>
    <lineage>
        <taxon>Bacteria</taxon>
        <taxon>Pseudomonadati</taxon>
        <taxon>Pseudomonadota</taxon>
        <taxon>Betaproteobacteria</taxon>
        <taxon>Neisseriales</taxon>
        <taxon>Neisseriaceae</taxon>
        <taxon>Kingella</taxon>
    </lineage>
</organism>
<dbReference type="EMBL" id="ACJW02000002">
    <property type="protein sequence ID" value="EEP68824.1"/>
    <property type="molecule type" value="Genomic_DNA"/>
</dbReference>
<dbReference type="RefSeq" id="WP_003794360.1">
    <property type="nucleotide sequence ID" value="NZ_GG665871.1"/>
</dbReference>
<accession>C4GF19</accession>
<dbReference type="Proteomes" id="UP000003009">
    <property type="component" value="Unassembled WGS sequence"/>
</dbReference>
<gene>
    <name evidence="2" type="ORF">GCWU000324_00728</name>
</gene>
<dbReference type="STRING" id="629741.GCWU000324_00728"/>
<comment type="caution">
    <text evidence="2">The sequence shown here is derived from an EMBL/GenBank/DDBJ whole genome shotgun (WGS) entry which is preliminary data.</text>
</comment>
<name>C4GF19_9NEIS</name>
<dbReference type="AlphaFoldDB" id="C4GF19"/>